<evidence type="ECO:0000256" key="3">
    <source>
        <dbReference type="SAM" id="Coils"/>
    </source>
</evidence>
<protein>
    <recommendedName>
        <fullName evidence="7">Filament-like plant protein 3</fullName>
    </recommendedName>
</protein>
<name>A0AAN8SWS9_SOLBU</name>
<sequence length="700" mass="78619">MDRRSWLWRRKSSPSGETESSGGSISSHFSDDQVLLNNNIQSPEVTSKTAPTDELNETVKTLSAKLSEALENIREKEDLVKQHAKVAEEAVSGWEKAEAEVLIQKRLVETANQKNSILEEHISHLDGALKECLRQLRQSREEQEQNVQVTVAKTSSKWEFRKSELENKLVQLQAELQNSKAKDSSVKDLQCKLEYVEKQNSILKIELVSISEELKLMTSERDLSTHAAETASKQQLESIKKVANLEAECRMLKAFVRKKSAVNHHKSSASSSAYVEPSTHSLSNTGEHLSIVENDSGNTCGLEPNNNYQNSSGFLSSALVSELSQYNHGKPHKRDLIASSLDIYLMDDFLEMEKLAAHPDIVYERSNGRGAHISEPILRTELGAAISQAAEVEKLAKMEVEKLKLEMELTQCQGELKISKEQLEETMDNLIEVRTQLSMENDDRRKLEAEFKATITKLKDLTGHSQKMVAEIVELEAKLSMANEAKKKTEAEVESANTMLKNLVERLEEAQIDVVELQAQLITANEAKRDAKAEVEAINVKLKKLEFCLEETEVKYLGIQTQLEIVEGMKSGVEAELEAINAKKYVSESQLKATESELQTLLSKVDFLQEELSEERDLHQKTAAKLHKLEIDNSVIKSASQLQKGTIIGEFTINKDKEMAIAASRFAECQKTIASINWQLKSLAIMDDFLIESDEPLQIQ</sequence>
<evidence type="ECO:0008006" key="7">
    <source>
        <dbReference type="Google" id="ProtNLM"/>
    </source>
</evidence>
<evidence type="ECO:0000256" key="1">
    <source>
        <dbReference type="ARBA" id="ARBA00005921"/>
    </source>
</evidence>
<evidence type="ECO:0000313" key="5">
    <source>
        <dbReference type="EMBL" id="KAK6773828.1"/>
    </source>
</evidence>
<reference evidence="5 6" key="1">
    <citation type="submission" date="2024-02" db="EMBL/GenBank/DDBJ databases">
        <title>de novo genome assembly of Solanum bulbocastanum strain 11H21.</title>
        <authorList>
            <person name="Hosaka A.J."/>
        </authorList>
    </citation>
    <scope>NUCLEOTIDE SEQUENCE [LARGE SCALE GENOMIC DNA]</scope>
    <source>
        <tissue evidence="5">Young leaves</tissue>
    </source>
</reference>
<accession>A0AAN8SWS9</accession>
<evidence type="ECO:0000256" key="4">
    <source>
        <dbReference type="SAM" id="MobiDB-lite"/>
    </source>
</evidence>
<evidence type="ECO:0000256" key="2">
    <source>
        <dbReference type="ARBA" id="ARBA00023054"/>
    </source>
</evidence>
<keyword evidence="6" id="KW-1185">Reference proteome</keyword>
<feature type="coiled-coil region" evidence="3">
    <location>
        <begin position="52"/>
        <end position="79"/>
    </location>
</feature>
<comment type="similarity">
    <text evidence="1">Belongs to the FPP family.</text>
</comment>
<organism evidence="5 6">
    <name type="scientific">Solanum bulbocastanum</name>
    <name type="common">Wild potato</name>
    <dbReference type="NCBI Taxonomy" id="147425"/>
    <lineage>
        <taxon>Eukaryota</taxon>
        <taxon>Viridiplantae</taxon>
        <taxon>Streptophyta</taxon>
        <taxon>Embryophyta</taxon>
        <taxon>Tracheophyta</taxon>
        <taxon>Spermatophyta</taxon>
        <taxon>Magnoliopsida</taxon>
        <taxon>eudicotyledons</taxon>
        <taxon>Gunneridae</taxon>
        <taxon>Pentapetalae</taxon>
        <taxon>asterids</taxon>
        <taxon>lamiids</taxon>
        <taxon>Solanales</taxon>
        <taxon>Solanaceae</taxon>
        <taxon>Solanoideae</taxon>
        <taxon>Solaneae</taxon>
        <taxon>Solanum</taxon>
    </lineage>
</organism>
<proteinExistence type="inferred from homology"/>
<dbReference type="SUPFAM" id="SSF57997">
    <property type="entry name" value="Tropomyosin"/>
    <property type="match status" value="1"/>
</dbReference>
<dbReference type="EMBL" id="JBANQN010000012">
    <property type="protein sequence ID" value="KAK6773828.1"/>
    <property type="molecule type" value="Genomic_DNA"/>
</dbReference>
<feature type="compositionally biased region" description="Basic residues" evidence="4">
    <location>
        <begin position="1"/>
        <end position="12"/>
    </location>
</feature>
<dbReference type="PANTHER" id="PTHR31580:SF49">
    <property type="entry name" value="FILAMENT-LIKE PLANT PROTEIN 3"/>
    <property type="match status" value="1"/>
</dbReference>
<dbReference type="Proteomes" id="UP001371456">
    <property type="component" value="Unassembled WGS sequence"/>
</dbReference>
<dbReference type="InterPro" id="IPR008587">
    <property type="entry name" value="FPP_plant"/>
</dbReference>
<feature type="coiled-coil region" evidence="3">
    <location>
        <begin position="133"/>
        <end position="206"/>
    </location>
</feature>
<evidence type="ECO:0000313" key="6">
    <source>
        <dbReference type="Proteomes" id="UP001371456"/>
    </source>
</evidence>
<dbReference type="AlphaFoldDB" id="A0AAN8SWS9"/>
<gene>
    <name evidence="5" type="ORF">RDI58_029067</name>
</gene>
<feature type="coiled-coil region" evidence="3">
    <location>
        <begin position="591"/>
        <end position="618"/>
    </location>
</feature>
<dbReference type="Pfam" id="PF05911">
    <property type="entry name" value="FPP"/>
    <property type="match status" value="2"/>
</dbReference>
<feature type="region of interest" description="Disordered" evidence="4">
    <location>
        <begin position="1"/>
        <end position="29"/>
    </location>
</feature>
<dbReference type="PANTHER" id="PTHR31580">
    <property type="entry name" value="FILAMENT-LIKE PLANT PROTEIN 4"/>
    <property type="match status" value="1"/>
</dbReference>
<keyword evidence="2 3" id="KW-0175">Coiled coil</keyword>
<comment type="caution">
    <text evidence="5">The sequence shown here is derived from an EMBL/GenBank/DDBJ whole genome shotgun (WGS) entry which is preliminary data.</text>
</comment>
<feature type="coiled-coil region" evidence="3">
    <location>
        <begin position="395"/>
        <end position="534"/>
    </location>
</feature>
<feature type="compositionally biased region" description="Low complexity" evidence="4">
    <location>
        <begin position="13"/>
        <end position="28"/>
    </location>
</feature>